<evidence type="ECO:0000313" key="6">
    <source>
        <dbReference type="EMBL" id="SUE34749.1"/>
    </source>
</evidence>
<dbReference type="NCBIfam" id="TIGR03814">
    <property type="entry name" value="Gln_ase"/>
    <property type="match status" value="1"/>
</dbReference>
<dbReference type="Pfam" id="PF04960">
    <property type="entry name" value="Glutaminase"/>
    <property type="match status" value="1"/>
</dbReference>
<comment type="catalytic activity">
    <reaction evidence="4 5">
        <text>L-glutamine + H2O = L-glutamate + NH4(+)</text>
        <dbReference type="Rhea" id="RHEA:15889"/>
        <dbReference type="ChEBI" id="CHEBI:15377"/>
        <dbReference type="ChEBI" id="CHEBI:28938"/>
        <dbReference type="ChEBI" id="CHEBI:29985"/>
        <dbReference type="ChEBI" id="CHEBI:58359"/>
        <dbReference type="EC" id="3.5.1.2"/>
    </reaction>
</comment>
<dbReference type="GO" id="GO:0006537">
    <property type="term" value="P:glutamate biosynthetic process"/>
    <property type="evidence" value="ECO:0007669"/>
    <property type="project" value="TreeGrafter"/>
</dbReference>
<dbReference type="InterPro" id="IPR012338">
    <property type="entry name" value="Beta-lactam/transpept-like"/>
</dbReference>
<dbReference type="InterPro" id="IPR015868">
    <property type="entry name" value="Glutaminase"/>
</dbReference>
<reference evidence="6 7" key="1">
    <citation type="submission" date="2018-06" db="EMBL/GenBank/DDBJ databases">
        <authorList>
            <consortium name="Pathogen Informatics"/>
            <person name="Doyle S."/>
        </authorList>
    </citation>
    <scope>NUCLEOTIDE SEQUENCE [LARGE SCALE GENOMIC DNA]</scope>
    <source>
        <strain evidence="6 7">NCTC11190</strain>
    </source>
</reference>
<dbReference type="Proteomes" id="UP000255233">
    <property type="component" value="Unassembled WGS sequence"/>
</dbReference>
<comment type="similarity">
    <text evidence="1 5">Belongs to the glutaminase family.</text>
</comment>
<dbReference type="PANTHER" id="PTHR12544:SF48">
    <property type="entry name" value="GLUTAMINASE 1"/>
    <property type="match status" value="1"/>
</dbReference>
<keyword evidence="3 5" id="KW-0378">Hydrolase</keyword>
<organism evidence="6 7">
    <name type="scientific">Rikenella microfusus</name>
    <dbReference type="NCBI Taxonomy" id="28139"/>
    <lineage>
        <taxon>Bacteria</taxon>
        <taxon>Pseudomonadati</taxon>
        <taxon>Bacteroidota</taxon>
        <taxon>Bacteroidia</taxon>
        <taxon>Bacteroidales</taxon>
        <taxon>Rikenellaceae</taxon>
        <taxon>Rikenella</taxon>
    </lineage>
</organism>
<dbReference type="HAMAP" id="MF_00313">
    <property type="entry name" value="Glutaminase"/>
    <property type="match status" value="1"/>
</dbReference>
<feature type="binding site" evidence="5">
    <location>
        <position position="266"/>
    </location>
    <ligand>
        <name>substrate</name>
    </ligand>
</feature>
<dbReference type="GO" id="GO:0004359">
    <property type="term" value="F:glutaminase activity"/>
    <property type="evidence" value="ECO:0007669"/>
    <property type="project" value="UniProtKB-UniRule"/>
</dbReference>
<evidence type="ECO:0000256" key="5">
    <source>
        <dbReference type="HAMAP-Rule" id="MF_00313"/>
    </source>
</evidence>
<feature type="binding site" evidence="5">
    <location>
        <position position="172"/>
    </location>
    <ligand>
        <name>substrate</name>
    </ligand>
</feature>
<feature type="binding site" evidence="5">
    <location>
        <position position="196"/>
    </location>
    <ligand>
        <name>substrate</name>
    </ligand>
</feature>
<keyword evidence="7" id="KW-1185">Reference proteome</keyword>
<evidence type="ECO:0000256" key="1">
    <source>
        <dbReference type="ARBA" id="ARBA00011076"/>
    </source>
</evidence>
<proteinExistence type="inferred from homology"/>
<keyword evidence="5" id="KW-0007">Acetylation</keyword>
<gene>
    <name evidence="6" type="primary">glsA1</name>
    <name evidence="5" type="synonym">glsA</name>
    <name evidence="6" type="ORF">NCTC11190_01982</name>
</gene>
<evidence type="ECO:0000256" key="3">
    <source>
        <dbReference type="ARBA" id="ARBA00022801"/>
    </source>
</evidence>
<dbReference type="NCBIfam" id="NF009020">
    <property type="entry name" value="PRK12356.1"/>
    <property type="match status" value="1"/>
</dbReference>
<comment type="subunit">
    <text evidence="5">Homotetramer.</text>
</comment>
<dbReference type="Gene3D" id="3.40.710.10">
    <property type="entry name" value="DD-peptidase/beta-lactamase superfamily"/>
    <property type="match status" value="1"/>
</dbReference>
<dbReference type="AlphaFoldDB" id="A0A379MVF4"/>
<evidence type="ECO:0000313" key="7">
    <source>
        <dbReference type="Proteomes" id="UP000255233"/>
    </source>
</evidence>
<dbReference type="SUPFAM" id="SSF56601">
    <property type="entry name" value="beta-lactamase/transpeptidase-like"/>
    <property type="match status" value="1"/>
</dbReference>
<evidence type="ECO:0000256" key="2">
    <source>
        <dbReference type="ARBA" id="ARBA00012918"/>
    </source>
</evidence>
<feature type="binding site" evidence="5">
    <location>
        <position position="120"/>
    </location>
    <ligand>
        <name>substrate</name>
    </ligand>
</feature>
<dbReference type="OrthoDB" id="9788822at2"/>
<feature type="binding site" evidence="5">
    <location>
        <position position="248"/>
    </location>
    <ligand>
        <name>substrate</name>
    </ligand>
</feature>
<dbReference type="EC" id="3.5.1.2" evidence="2 5"/>
<accession>A0A379MVF4</accession>
<protein>
    <recommendedName>
        <fullName evidence="2 5">Glutaminase</fullName>
        <ecNumber evidence="2 5">3.5.1.2</ecNumber>
    </recommendedName>
</protein>
<feature type="binding site" evidence="5">
    <location>
        <position position="165"/>
    </location>
    <ligand>
        <name>substrate</name>
    </ligand>
</feature>
<dbReference type="RefSeq" id="WP_027291439.1">
    <property type="nucleotide sequence ID" value="NZ_DBEWVC010000174.1"/>
</dbReference>
<dbReference type="PANTHER" id="PTHR12544">
    <property type="entry name" value="GLUTAMINASE"/>
    <property type="match status" value="1"/>
</dbReference>
<dbReference type="STRING" id="880526.GCA_000427365_01836"/>
<evidence type="ECO:0000256" key="4">
    <source>
        <dbReference type="ARBA" id="ARBA00049534"/>
    </source>
</evidence>
<feature type="binding site" evidence="5">
    <location>
        <position position="69"/>
    </location>
    <ligand>
        <name>substrate</name>
    </ligand>
</feature>
<dbReference type="GO" id="GO:0006543">
    <property type="term" value="P:L-glutamine catabolic process"/>
    <property type="evidence" value="ECO:0007669"/>
    <property type="project" value="TreeGrafter"/>
</dbReference>
<dbReference type="EMBL" id="UGVL01000001">
    <property type="protein sequence ID" value="SUE34749.1"/>
    <property type="molecule type" value="Genomic_DNA"/>
</dbReference>
<sequence>MKKTISVAALKSLVNEAYEQVKSAKGGANADYIPYLANVPSDLFGIAVSLPGGEIIEAGDTRYVFGIESISKVHTAVLVLRQSGPEKLLEKIGADATGLPFNSIMAILLEKDHPSTPLVNSGAIAACSMVGPTADADAKWKAIEENMADLCGSPLVLLEELYRSETATNFNNKSIAWLLKNYNRIYDDPDMALDLYTRQCSMGVTARQLAVAGCTIANYGLNPSTGKQVFDRALAPKIVALIAAVGFYEHTGDWMYTSGIPAKTGVGGGVMGVLPGGFGIAAFAPPLDDAGNSVKAQQAVRYIARHLGVNVYSGDSIEITA</sequence>
<name>A0A379MVF4_9BACT</name>